<evidence type="ECO:0000256" key="1">
    <source>
        <dbReference type="SAM" id="Phobius"/>
    </source>
</evidence>
<feature type="transmembrane region" description="Helical" evidence="1">
    <location>
        <begin position="101"/>
        <end position="124"/>
    </location>
</feature>
<gene>
    <name evidence="2" type="ORF">ABIE21_002095</name>
</gene>
<keyword evidence="3" id="KW-1185">Reference proteome</keyword>
<proteinExistence type="predicted"/>
<keyword evidence="1" id="KW-1133">Transmembrane helix</keyword>
<dbReference type="EMBL" id="JBEPSJ010000002">
    <property type="protein sequence ID" value="MET4582585.1"/>
    <property type="molecule type" value="Genomic_DNA"/>
</dbReference>
<accession>A0ABV2QPR8</accession>
<protein>
    <submittedName>
        <fullName evidence="2">Membrane protein</fullName>
    </submittedName>
</protein>
<evidence type="ECO:0000313" key="3">
    <source>
        <dbReference type="Proteomes" id="UP001549257"/>
    </source>
</evidence>
<feature type="transmembrane region" description="Helical" evidence="1">
    <location>
        <begin position="32"/>
        <end position="50"/>
    </location>
</feature>
<dbReference type="RefSeq" id="WP_354024767.1">
    <property type="nucleotide sequence ID" value="NZ_JBEPSJ010000002.1"/>
</dbReference>
<keyword evidence="1" id="KW-0472">Membrane</keyword>
<dbReference type="Proteomes" id="UP001549257">
    <property type="component" value="Unassembled WGS sequence"/>
</dbReference>
<feature type="transmembrane region" description="Helical" evidence="1">
    <location>
        <begin position="56"/>
        <end position="76"/>
    </location>
</feature>
<organism evidence="2 3">
    <name type="scientific">Conyzicola nivalis</name>
    <dbReference type="NCBI Taxonomy" id="1477021"/>
    <lineage>
        <taxon>Bacteria</taxon>
        <taxon>Bacillati</taxon>
        <taxon>Actinomycetota</taxon>
        <taxon>Actinomycetes</taxon>
        <taxon>Micrococcales</taxon>
        <taxon>Microbacteriaceae</taxon>
        <taxon>Conyzicola</taxon>
    </lineage>
</organism>
<evidence type="ECO:0000313" key="2">
    <source>
        <dbReference type="EMBL" id="MET4582585.1"/>
    </source>
</evidence>
<sequence length="161" mass="17712">MTESLTRNERRAARLDDPAFEYLRTPRWRRRLAATLILVLVAETAVFLAAPVLPMPVFLIAMAVLVIALVFALGALKASTRGIEELPPEALDERQAQVRGLVYSTSYTVLSVAFAVAVLLLLAIEQGWLTVHTGVVYIVPMLAVQLIVTIPTFVTALRMKV</sequence>
<reference evidence="2 3" key="1">
    <citation type="submission" date="2024-06" db="EMBL/GenBank/DDBJ databases">
        <title>Sorghum-associated microbial communities from plants grown in Nebraska, USA.</title>
        <authorList>
            <person name="Schachtman D."/>
        </authorList>
    </citation>
    <scope>NUCLEOTIDE SEQUENCE [LARGE SCALE GENOMIC DNA]</scope>
    <source>
        <strain evidence="2 3">2857</strain>
    </source>
</reference>
<comment type="caution">
    <text evidence="2">The sequence shown here is derived from an EMBL/GenBank/DDBJ whole genome shotgun (WGS) entry which is preliminary data.</text>
</comment>
<feature type="transmembrane region" description="Helical" evidence="1">
    <location>
        <begin position="136"/>
        <end position="157"/>
    </location>
</feature>
<keyword evidence="1" id="KW-0812">Transmembrane</keyword>
<name>A0ABV2QPR8_9MICO</name>